<evidence type="ECO:0000313" key="2">
    <source>
        <dbReference type="EMBL" id="KHJ65530.1"/>
    </source>
</evidence>
<reference evidence="2 3" key="1">
    <citation type="submission" date="2014-11" db="EMBL/GenBank/DDBJ databases">
        <title>Genome sequencing of Pantoea rodasii ND03.</title>
        <authorList>
            <person name="Muhamad Yunos N.Y."/>
            <person name="Chan K.-G."/>
        </authorList>
    </citation>
    <scope>NUCLEOTIDE SEQUENCE [LARGE SCALE GENOMIC DNA]</scope>
    <source>
        <strain evidence="2 3">ND03</strain>
    </source>
</reference>
<keyword evidence="1" id="KW-0812">Transmembrane</keyword>
<feature type="transmembrane region" description="Helical" evidence="1">
    <location>
        <begin position="45"/>
        <end position="65"/>
    </location>
</feature>
<keyword evidence="1" id="KW-1133">Transmembrane helix</keyword>
<sequence length="83" mass="9175">MRNLATLPKPILLLEVLGVLSVIGALLLVNDWVSAPAFMAKNSLATLLFFLGIALMLPAAWLMMWRTAKAMAPQLFNQTHKKK</sequence>
<evidence type="ECO:0008006" key="4">
    <source>
        <dbReference type="Google" id="ProtNLM"/>
    </source>
</evidence>
<dbReference type="RefSeq" id="WP_039336368.1">
    <property type="nucleotide sequence ID" value="NZ_JTJJ01000121.1"/>
</dbReference>
<dbReference type="EMBL" id="JTJJ01000121">
    <property type="protein sequence ID" value="KHJ65530.1"/>
    <property type="molecule type" value="Genomic_DNA"/>
</dbReference>
<dbReference type="Proteomes" id="UP000030853">
    <property type="component" value="Unassembled WGS sequence"/>
</dbReference>
<keyword evidence="1" id="KW-0472">Membrane</keyword>
<evidence type="ECO:0000256" key="1">
    <source>
        <dbReference type="SAM" id="Phobius"/>
    </source>
</evidence>
<comment type="caution">
    <text evidence="2">The sequence shown here is derived from an EMBL/GenBank/DDBJ whole genome shotgun (WGS) entry which is preliminary data.</text>
</comment>
<gene>
    <name evidence="2" type="ORF">QU24_23955</name>
</gene>
<evidence type="ECO:0000313" key="3">
    <source>
        <dbReference type="Proteomes" id="UP000030853"/>
    </source>
</evidence>
<organism evidence="2 3">
    <name type="scientific">Pantoea rodasii</name>
    <dbReference type="NCBI Taxonomy" id="1076549"/>
    <lineage>
        <taxon>Bacteria</taxon>
        <taxon>Pseudomonadati</taxon>
        <taxon>Pseudomonadota</taxon>
        <taxon>Gammaproteobacteria</taxon>
        <taxon>Enterobacterales</taxon>
        <taxon>Erwiniaceae</taxon>
        <taxon>Pantoea</taxon>
    </lineage>
</organism>
<accession>A0A0B1R358</accession>
<dbReference type="Pfam" id="PF07214">
    <property type="entry name" value="DUF1418"/>
    <property type="match status" value="1"/>
</dbReference>
<name>A0A0B1R358_9GAMM</name>
<feature type="transmembrane region" description="Helical" evidence="1">
    <location>
        <begin position="12"/>
        <end position="33"/>
    </location>
</feature>
<proteinExistence type="predicted"/>
<protein>
    <recommendedName>
        <fullName evidence="4">DUF1418 domain-containing protein</fullName>
    </recommendedName>
</protein>
<dbReference type="AlphaFoldDB" id="A0A0B1R358"/>
<dbReference type="InterPro" id="IPR010815">
    <property type="entry name" value="DUF1418"/>
</dbReference>